<evidence type="ECO:0000313" key="7">
    <source>
        <dbReference type="EMBL" id="CAF1570800.1"/>
    </source>
</evidence>
<dbReference type="EMBL" id="CAJNOJ010000176">
    <property type="protein sequence ID" value="CAF1245324.1"/>
    <property type="molecule type" value="Genomic_DNA"/>
</dbReference>
<dbReference type="GO" id="GO:0003714">
    <property type="term" value="F:transcription corepressor activity"/>
    <property type="evidence" value="ECO:0007669"/>
    <property type="project" value="TreeGrafter"/>
</dbReference>
<dbReference type="EMBL" id="CAJNOR010005641">
    <property type="protein sequence ID" value="CAF1570800.1"/>
    <property type="molecule type" value="Genomic_DNA"/>
</dbReference>
<evidence type="ECO:0000256" key="1">
    <source>
        <dbReference type="ARBA" id="ARBA00022723"/>
    </source>
</evidence>
<dbReference type="AlphaFoldDB" id="A0A814ZH82"/>
<dbReference type="PANTHER" id="PTHR24219:SF4">
    <property type="entry name" value="LIM DOMAIN-CONTAINING PROTEIN JUB"/>
    <property type="match status" value="1"/>
</dbReference>
<dbReference type="Proteomes" id="UP000663852">
    <property type="component" value="Unassembled WGS sequence"/>
</dbReference>
<dbReference type="OrthoDB" id="25414at2759"/>
<dbReference type="SMART" id="SM00132">
    <property type="entry name" value="LIM"/>
    <property type="match status" value="3"/>
</dbReference>
<accession>A0A814ZH82</accession>
<sequence>MAHAFDNRNVFTNNQEKPFIQTYMNGSDQWERLSSSPTLNHPPPTYEETIFDKTKTNPLSNSQEQISITSNAYSTQQNNDFKPPPPPSLRVPRLTSTTNHNYIHRSNLLPQYPTNGMKTSTTYLNTTQLYITQPSCQDHSPPPPPPPPRYPLYPPVIPPRNQKNSVTIPNFNSPQSSKTIYRSPVKFNEIENALSNENDSTVGEYFGECRKCGEIITSLDDPCDILGETYHSACATCVVCGRSVKNKHFFVKDQLYCEEDFLYTGFHQTLEHCVACNHLITDTILQALGESYHFTCFRCSKCSICLDGAPFMRDKKRNLFCVRDYHMTYGPRCDKCSEIIFPEEDSNETIRIISMGKTFHVECYQCEDCSKQLGDEQYRRCYPLGDRLLCQECCHQRLNTLDKF</sequence>
<evidence type="ECO:0000256" key="2">
    <source>
        <dbReference type="ARBA" id="ARBA00022833"/>
    </source>
</evidence>
<proteinExistence type="predicted"/>
<dbReference type="GO" id="GO:0035331">
    <property type="term" value="P:negative regulation of hippo signaling"/>
    <property type="evidence" value="ECO:0007669"/>
    <property type="project" value="TreeGrafter"/>
</dbReference>
<keyword evidence="8" id="KW-1185">Reference proteome</keyword>
<feature type="domain" description="LIM zinc-binding" evidence="5">
    <location>
        <begin position="207"/>
        <end position="267"/>
    </location>
</feature>
<dbReference type="GO" id="GO:0005667">
    <property type="term" value="C:transcription regulator complex"/>
    <property type="evidence" value="ECO:0007669"/>
    <property type="project" value="TreeGrafter"/>
</dbReference>
<evidence type="ECO:0000256" key="3">
    <source>
        <dbReference type="ARBA" id="ARBA00023038"/>
    </source>
</evidence>
<dbReference type="GO" id="GO:0046872">
    <property type="term" value="F:metal ion binding"/>
    <property type="evidence" value="ECO:0007669"/>
    <property type="project" value="UniProtKB-KW"/>
</dbReference>
<dbReference type="PROSITE" id="PS50023">
    <property type="entry name" value="LIM_DOMAIN_2"/>
    <property type="match status" value="3"/>
</dbReference>
<reference evidence="6" key="1">
    <citation type="submission" date="2021-02" db="EMBL/GenBank/DDBJ databases">
        <authorList>
            <person name="Nowell W R."/>
        </authorList>
    </citation>
    <scope>NUCLEOTIDE SEQUENCE</scope>
</reference>
<dbReference type="GO" id="GO:0000932">
    <property type="term" value="C:P-body"/>
    <property type="evidence" value="ECO:0007669"/>
    <property type="project" value="TreeGrafter"/>
</dbReference>
<evidence type="ECO:0000256" key="4">
    <source>
        <dbReference type="PROSITE-ProRule" id="PRU00125"/>
    </source>
</evidence>
<dbReference type="Gene3D" id="2.10.110.10">
    <property type="entry name" value="Cysteine Rich Protein"/>
    <property type="match status" value="3"/>
</dbReference>
<dbReference type="GO" id="GO:0007010">
    <property type="term" value="P:cytoskeleton organization"/>
    <property type="evidence" value="ECO:0007669"/>
    <property type="project" value="TreeGrafter"/>
</dbReference>
<keyword evidence="1 4" id="KW-0479">Metal-binding</keyword>
<dbReference type="InterPro" id="IPR001781">
    <property type="entry name" value="Znf_LIM"/>
</dbReference>
<feature type="domain" description="LIM zinc-binding" evidence="5">
    <location>
        <begin position="271"/>
        <end position="330"/>
    </location>
</feature>
<evidence type="ECO:0000313" key="9">
    <source>
        <dbReference type="Proteomes" id="UP000663852"/>
    </source>
</evidence>
<keyword evidence="2 4" id="KW-0862">Zinc</keyword>
<organism evidence="6 9">
    <name type="scientific">Adineta ricciae</name>
    <name type="common">Rotifer</name>
    <dbReference type="NCBI Taxonomy" id="249248"/>
    <lineage>
        <taxon>Eukaryota</taxon>
        <taxon>Metazoa</taxon>
        <taxon>Spiralia</taxon>
        <taxon>Gnathifera</taxon>
        <taxon>Rotifera</taxon>
        <taxon>Eurotatoria</taxon>
        <taxon>Bdelloidea</taxon>
        <taxon>Adinetida</taxon>
        <taxon>Adinetidae</taxon>
        <taxon>Adineta</taxon>
    </lineage>
</organism>
<dbReference type="GO" id="GO:0005912">
    <property type="term" value="C:adherens junction"/>
    <property type="evidence" value="ECO:0007669"/>
    <property type="project" value="TreeGrafter"/>
</dbReference>
<evidence type="ECO:0000313" key="6">
    <source>
        <dbReference type="EMBL" id="CAF1245324.1"/>
    </source>
</evidence>
<dbReference type="SUPFAM" id="SSF57716">
    <property type="entry name" value="Glucocorticoid receptor-like (DNA-binding domain)"/>
    <property type="match status" value="2"/>
</dbReference>
<dbReference type="GO" id="GO:0005634">
    <property type="term" value="C:nucleus"/>
    <property type="evidence" value="ECO:0007669"/>
    <property type="project" value="TreeGrafter"/>
</dbReference>
<comment type="caution">
    <text evidence="6">The sequence shown here is derived from an EMBL/GenBank/DDBJ whole genome shotgun (WGS) entry which is preliminary data.</text>
</comment>
<dbReference type="Proteomes" id="UP000663828">
    <property type="component" value="Unassembled WGS sequence"/>
</dbReference>
<dbReference type="GO" id="GO:0001666">
    <property type="term" value="P:response to hypoxia"/>
    <property type="evidence" value="ECO:0007669"/>
    <property type="project" value="TreeGrafter"/>
</dbReference>
<evidence type="ECO:0000259" key="5">
    <source>
        <dbReference type="PROSITE" id="PS50023"/>
    </source>
</evidence>
<gene>
    <name evidence="6" type="ORF">EDS130_LOCUS27674</name>
    <name evidence="7" type="ORF">XAT740_LOCUS44457</name>
</gene>
<dbReference type="InterPro" id="IPR047172">
    <property type="entry name" value="Ajuba-like"/>
</dbReference>
<name>A0A814ZH82_ADIRI</name>
<keyword evidence="3 4" id="KW-0440">LIM domain</keyword>
<dbReference type="PANTHER" id="PTHR24219">
    <property type="entry name" value="LIM DOMAIN-CONTAINING PROTEIN JUB"/>
    <property type="match status" value="1"/>
</dbReference>
<feature type="domain" description="LIM zinc-binding" evidence="5">
    <location>
        <begin position="331"/>
        <end position="400"/>
    </location>
</feature>
<evidence type="ECO:0000313" key="8">
    <source>
        <dbReference type="Proteomes" id="UP000663828"/>
    </source>
</evidence>
<protein>
    <recommendedName>
        <fullName evidence="5">LIM zinc-binding domain-containing protein</fullName>
    </recommendedName>
</protein>
<dbReference type="Pfam" id="PF00412">
    <property type="entry name" value="LIM"/>
    <property type="match status" value="3"/>
</dbReference>